<dbReference type="OrthoDB" id="20086at2759"/>
<evidence type="ECO:0000256" key="1">
    <source>
        <dbReference type="ARBA" id="ARBA00004123"/>
    </source>
</evidence>
<dbReference type="Pfam" id="PF09811">
    <property type="entry name" value="Yae1_N"/>
    <property type="match status" value="1"/>
</dbReference>
<comment type="subcellular location">
    <subcellularLocation>
        <location evidence="2">Cytoplasm</location>
    </subcellularLocation>
    <subcellularLocation>
        <location evidence="1">Nucleus</location>
    </subcellularLocation>
</comment>
<name>A0A0H5C8I5_CYBJN</name>
<dbReference type="GeneID" id="30991546"/>
<dbReference type="EMBL" id="CDQK01000006">
    <property type="protein sequence ID" value="CEP24523.1"/>
    <property type="molecule type" value="Genomic_DNA"/>
</dbReference>
<accession>A0A1E4S1E5</accession>
<reference evidence="11" key="2">
    <citation type="journal article" date="2015" name="J. Biotechnol.">
        <title>The structure of the Cyberlindnera jadinii genome and its relation to Candida utilis analyzed by the occurrence of single nucleotide polymorphisms.</title>
        <authorList>
            <person name="Rupp O."/>
            <person name="Brinkrolf K."/>
            <person name="Buerth C."/>
            <person name="Kunigo M."/>
            <person name="Schneider J."/>
            <person name="Jaenicke S."/>
            <person name="Goesmann A."/>
            <person name="Puehler A."/>
            <person name="Jaeger K.-E."/>
            <person name="Ernst J.F."/>
        </authorList>
    </citation>
    <scope>NUCLEOTIDE SEQUENCE [LARGE SCALE GENOMIC DNA]</scope>
    <source>
        <strain evidence="11">ATCC 18201 / CBS 1600 / BCRC 20928 / JCM 3617 / NBRC 0987 / NRRL Y-1542</strain>
    </source>
</reference>
<dbReference type="GO" id="GO:0005737">
    <property type="term" value="C:cytoplasm"/>
    <property type="evidence" value="ECO:0007669"/>
    <property type="project" value="UniProtKB-SubCell"/>
</dbReference>
<dbReference type="PANTHER" id="PTHR18829:SF0">
    <property type="entry name" value="PROTEIN YAE1 HOMOLOG"/>
    <property type="match status" value="1"/>
</dbReference>
<keyword evidence="12" id="KW-1185">Reference proteome</keyword>
<dbReference type="OMA" id="CKNNEAP"/>
<accession>A0A0H5C8I5</accession>
<dbReference type="EMBL" id="KV453931">
    <property type="protein sequence ID" value="ODV73324.1"/>
    <property type="molecule type" value="Genomic_DNA"/>
</dbReference>
<evidence type="ECO:0000256" key="7">
    <source>
        <dbReference type="ARBA" id="ARBA00023242"/>
    </source>
</evidence>
<evidence type="ECO:0000256" key="4">
    <source>
        <dbReference type="ARBA" id="ARBA00017286"/>
    </source>
</evidence>
<gene>
    <name evidence="9" type="primary">YAE1</name>
    <name evidence="9" type="ORF">BN1211_5356</name>
    <name evidence="10" type="ORF">CYBJADRAFT_184964</name>
</gene>
<dbReference type="Proteomes" id="UP000038830">
    <property type="component" value="Unassembled WGS sequence"/>
</dbReference>
<sequence>MTTEEPIDDIWGGDSDDEPCASADIAKLRRIHNKQGYLDGISRAKESTLQSGFDSGYPEGAQLAIEVGKILGGLQLLASLPAQDPRSEAARQLLSRAKVELHISRVLSWRYFNEDLTLPQDGHRLIVQWKHRVDQLYNSI</sequence>
<dbReference type="Proteomes" id="UP000094389">
    <property type="component" value="Unassembled WGS sequence"/>
</dbReference>
<feature type="domain" description="Essential protein Yae1 N-terminal" evidence="8">
    <location>
        <begin position="36"/>
        <end position="72"/>
    </location>
</feature>
<dbReference type="PANTHER" id="PTHR18829">
    <property type="entry name" value="PROTEIN YAE1 HOMOLOG"/>
    <property type="match status" value="1"/>
</dbReference>
<reference evidence="9" key="1">
    <citation type="submission" date="2014-12" db="EMBL/GenBank/DDBJ databases">
        <authorList>
            <person name="Jaenicke S."/>
        </authorList>
    </citation>
    <scope>NUCLEOTIDE SEQUENCE [LARGE SCALE GENOMIC DNA]</scope>
    <source>
        <strain evidence="9">CBS1600</strain>
    </source>
</reference>
<protein>
    <recommendedName>
        <fullName evidence="5">Protein YAE1</fullName>
    </recommendedName>
    <alternativeName>
        <fullName evidence="4">Protein yae1</fullName>
    </alternativeName>
</protein>
<dbReference type="InterPro" id="IPR038881">
    <property type="entry name" value="Yae1-like"/>
</dbReference>
<reference evidence="10 12" key="3">
    <citation type="journal article" date="2016" name="Proc. Natl. Acad. Sci. U.S.A.">
        <title>Comparative genomics of biotechnologically important yeasts.</title>
        <authorList>
            <person name="Riley R."/>
            <person name="Haridas S."/>
            <person name="Wolfe K.H."/>
            <person name="Lopes M.R."/>
            <person name="Hittinger C.T."/>
            <person name="Goeker M."/>
            <person name="Salamov A.A."/>
            <person name="Wisecaver J.H."/>
            <person name="Long T.M."/>
            <person name="Calvey C.H."/>
            <person name="Aerts A.L."/>
            <person name="Barry K.W."/>
            <person name="Choi C."/>
            <person name="Clum A."/>
            <person name="Coughlan A.Y."/>
            <person name="Deshpande S."/>
            <person name="Douglass A.P."/>
            <person name="Hanson S.J."/>
            <person name="Klenk H.-P."/>
            <person name="LaButti K.M."/>
            <person name="Lapidus A."/>
            <person name="Lindquist E.A."/>
            <person name="Lipzen A.M."/>
            <person name="Meier-Kolthoff J.P."/>
            <person name="Ohm R.A."/>
            <person name="Otillar R.P."/>
            <person name="Pangilinan J.L."/>
            <person name="Peng Y."/>
            <person name="Rokas A."/>
            <person name="Rosa C.A."/>
            <person name="Scheuner C."/>
            <person name="Sibirny A.A."/>
            <person name="Slot J.C."/>
            <person name="Stielow J.B."/>
            <person name="Sun H."/>
            <person name="Kurtzman C.P."/>
            <person name="Blackwell M."/>
            <person name="Grigoriev I.V."/>
            <person name="Jeffries T.W."/>
        </authorList>
    </citation>
    <scope>NUCLEOTIDE SEQUENCE [LARGE SCALE GENOMIC DNA]</scope>
    <source>
        <strain evidence="12">ATCC 18201 / CBS 1600 / BCRC 20928 / JCM 3617 / NBRC 0987 / NRRL Y-1542</strain>
        <strain evidence="10">NRRL Y-1542</strain>
    </source>
</reference>
<evidence type="ECO:0000259" key="8">
    <source>
        <dbReference type="Pfam" id="PF09811"/>
    </source>
</evidence>
<evidence type="ECO:0000256" key="2">
    <source>
        <dbReference type="ARBA" id="ARBA00004496"/>
    </source>
</evidence>
<evidence type="ECO:0000256" key="5">
    <source>
        <dbReference type="ARBA" id="ARBA00018400"/>
    </source>
</evidence>
<evidence type="ECO:0000313" key="12">
    <source>
        <dbReference type="Proteomes" id="UP000094389"/>
    </source>
</evidence>
<evidence type="ECO:0000313" key="10">
    <source>
        <dbReference type="EMBL" id="ODV73324.1"/>
    </source>
</evidence>
<dbReference type="GO" id="GO:0005634">
    <property type="term" value="C:nucleus"/>
    <property type="evidence" value="ECO:0007669"/>
    <property type="project" value="UniProtKB-SubCell"/>
</dbReference>
<evidence type="ECO:0000313" key="9">
    <source>
        <dbReference type="EMBL" id="CEP24523.1"/>
    </source>
</evidence>
<evidence type="ECO:0000256" key="3">
    <source>
        <dbReference type="ARBA" id="ARBA00007096"/>
    </source>
</evidence>
<keyword evidence="7" id="KW-0539">Nucleus</keyword>
<keyword evidence="6" id="KW-0963">Cytoplasm</keyword>
<dbReference type="InterPro" id="IPR019191">
    <property type="entry name" value="Essential_protein_Yae1_N"/>
</dbReference>
<evidence type="ECO:0000256" key="6">
    <source>
        <dbReference type="ARBA" id="ARBA00022490"/>
    </source>
</evidence>
<evidence type="ECO:0000313" key="11">
    <source>
        <dbReference type="Proteomes" id="UP000038830"/>
    </source>
</evidence>
<organism evidence="9 11">
    <name type="scientific">Cyberlindnera jadinii (strain ATCC 18201 / CBS 1600 / BCRC 20928 / JCM 3617 / NBRC 0987 / NRRL Y-1542)</name>
    <name type="common">Torula yeast</name>
    <name type="synonym">Candida utilis</name>
    <dbReference type="NCBI Taxonomy" id="983966"/>
    <lineage>
        <taxon>Eukaryota</taxon>
        <taxon>Fungi</taxon>
        <taxon>Dikarya</taxon>
        <taxon>Ascomycota</taxon>
        <taxon>Saccharomycotina</taxon>
        <taxon>Saccharomycetes</taxon>
        <taxon>Phaffomycetales</taxon>
        <taxon>Phaffomycetaceae</taxon>
        <taxon>Cyberlindnera</taxon>
    </lineage>
</organism>
<dbReference type="AlphaFoldDB" id="A0A0H5C8I5"/>
<dbReference type="RefSeq" id="XP_020070363.1">
    <property type="nucleotide sequence ID" value="XM_020217150.1"/>
</dbReference>
<comment type="similarity">
    <text evidence="3">Belongs to the YAE1 family.</text>
</comment>
<proteinExistence type="inferred from homology"/>
<dbReference type="STRING" id="983966.A0A0H5C8I5"/>